<reference evidence="1 2" key="1">
    <citation type="submission" date="2018-05" db="EMBL/GenBank/DDBJ databases">
        <title>Coraliomargarita sinensis sp. nov., isolated from a marine solar saltern.</title>
        <authorList>
            <person name="Zhou L.Y."/>
        </authorList>
    </citation>
    <scope>NUCLEOTIDE SEQUENCE [LARGE SCALE GENOMIC DNA]</scope>
    <source>
        <strain evidence="1 2">WN38</strain>
    </source>
</reference>
<organism evidence="1 2">
    <name type="scientific">Coraliomargarita sinensis</name>
    <dbReference type="NCBI Taxonomy" id="2174842"/>
    <lineage>
        <taxon>Bacteria</taxon>
        <taxon>Pseudomonadati</taxon>
        <taxon>Verrucomicrobiota</taxon>
        <taxon>Opitutia</taxon>
        <taxon>Puniceicoccales</taxon>
        <taxon>Coraliomargaritaceae</taxon>
        <taxon>Coraliomargarita</taxon>
    </lineage>
</organism>
<dbReference type="Pfam" id="PF25270">
    <property type="entry name" value="Khk"/>
    <property type="match status" value="1"/>
</dbReference>
<dbReference type="InParanoid" id="A0A317ZI21"/>
<evidence type="ECO:0000313" key="1">
    <source>
        <dbReference type="EMBL" id="PXA03937.1"/>
    </source>
</evidence>
<keyword evidence="2" id="KW-1185">Reference proteome</keyword>
<dbReference type="RefSeq" id="WP_110131291.1">
    <property type="nucleotide sequence ID" value="NZ_QHJQ01000006.1"/>
</dbReference>
<dbReference type="InterPro" id="IPR029056">
    <property type="entry name" value="Ribokinase-like"/>
</dbReference>
<dbReference type="OrthoDB" id="787163at2"/>
<accession>A0A317ZI21</accession>
<evidence type="ECO:0008006" key="3">
    <source>
        <dbReference type="Google" id="ProtNLM"/>
    </source>
</evidence>
<comment type="caution">
    <text evidence="1">The sequence shown here is derived from an EMBL/GenBank/DDBJ whole genome shotgun (WGS) entry which is preliminary data.</text>
</comment>
<dbReference type="InterPro" id="IPR057621">
    <property type="entry name" value="Khk_prokaryotic"/>
</dbReference>
<dbReference type="Gene3D" id="3.40.1190.20">
    <property type="match status" value="1"/>
</dbReference>
<protein>
    <recommendedName>
        <fullName evidence="3">Carbohydrate kinase PfkB domain-containing protein</fullName>
    </recommendedName>
</protein>
<dbReference type="SUPFAM" id="SSF53613">
    <property type="entry name" value="Ribokinase-like"/>
    <property type="match status" value="1"/>
</dbReference>
<dbReference type="EMBL" id="QHJQ01000006">
    <property type="protein sequence ID" value="PXA03937.1"/>
    <property type="molecule type" value="Genomic_DNA"/>
</dbReference>
<dbReference type="GO" id="GO:0003824">
    <property type="term" value="F:catalytic activity"/>
    <property type="evidence" value="ECO:0007669"/>
    <property type="project" value="UniProtKB-ARBA"/>
</dbReference>
<dbReference type="AlphaFoldDB" id="A0A317ZI21"/>
<name>A0A317ZI21_9BACT</name>
<sequence>METQVFKDITDCADQVAEFQKAVAEREPVVHKGICGFDGFIDTFITMKQPATMAEFGPKVEKAAGIAASYESEHKGDKFGGNGPLIASALSDIFSNRIDITYIGAMGADEVLPIYQEALENKIQKLYTLAHPAHSDCLEFEDGKVMLCDMRSCAEITWDRLIEKVGSDTLSDLLKESRFIGAVNWGKLPYVGEIWTNLARQLGEIGVPPKEVAFFMDLAEFEARPMEDRKELLELLPAITEQCHSMLSFNLKEAWQMADSFDGDFHGKKDPESVAELAVFLREKIDVDRIIIHPNDGAACASADGCTYLPGPYCKKPLISTGAGDNFGAGCIAACLEGFDNLGILIAGNCASGHYVRSGNSASFQNMSRLLDYWLEGNVPERL</sequence>
<gene>
    <name evidence="1" type="ORF">DDZ13_09875</name>
</gene>
<dbReference type="Proteomes" id="UP000247099">
    <property type="component" value="Unassembled WGS sequence"/>
</dbReference>
<evidence type="ECO:0000313" key="2">
    <source>
        <dbReference type="Proteomes" id="UP000247099"/>
    </source>
</evidence>
<proteinExistence type="predicted"/>